<accession>A0A8F3E8Q1</accession>
<evidence type="ECO:0000313" key="2">
    <source>
        <dbReference type="Proteomes" id="UP000693725"/>
    </source>
</evidence>
<sequence>MPKIEIDLADLGLPTGRDFDGEPTGSSTLQDLIVRAAVDRLLSDTDHQVRADLREKVNNQYNKEIQERVKALVEEAFTAPIQRTTRWGEKQGEPTTVREIIREGIEKFLTAPSRGSNRYQSDPYSNLTELVEDQIKHVMSTDLKKTVEAAKGAVHEKVTDAALRAAVEVLSK</sequence>
<name>A0A8F3E8Q1_9CAUD</name>
<dbReference type="KEGG" id="vg:77932335"/>
<gene>
    <name evidence="1" type="primary">77</name>
    <name evidence="1" type="ORF">SEA_SILENTRX_77</name>
</gene>
<dbReference type="RefSeq" id="YP_010656458.1">
    <property type="nucleotide sequence ID" value="NC_070838.1"/>
</dbReference>
<dbReference type="EMBL" id="MW862992">
    <property type="protein sequence ID" value="QWY82817.1"/>
    <property type="molecule type" value="Genomic_DNA"/>
</dbReference>
<proteinExistence type="predicted"/>
<evidence type="ECO:0000313" key="1">
    <source>
        <dbReference type="EMBL" id="QWY82817.1"/>
    </source>
</evidence>
<protein>
    <submittedName>
        <fullName evidence="1">Uncharacterized protein</fullName>
    </submittedName>
</protein>
<organism evidence="1 2">
    <name type="scientific">Arthrobacter phage SilentRX</name>
    <dbReference type="NCBI Taxonomy" id="2836091"/>
    <lineage>
        <taxon>Viruses</taxon>
        <taxon>Duplodnaviria</taxon>
        <taxon>Heunggongvirae</taxon>
        <taxon>Uroviricota</taxon>
        <taxon>Caudoviricetes</taxon>
        <taxon>Silentrexvirus</taxon>
        <taxon>Silentrexvirus silentrx</taxon>
    </lineage>
</organism>
<reference evidence="1" key="1">
    <citation type="submission" date="2021-04" db="EMBL/GenBank/DDBJ databases">
        <authorList>
            <person name="Edwards E.G."/>
            <person name="Siddiqui F.A."/>
            <person name="Anastasi R.E."/>
            <person name="Conroy D.J."/>
            <person name="Gerton T.J."/>
            <person name="Laizure I.E."/>
            <person name="Reynolds J.D."/>
            <person name="Ulker M."/>
            <person name="Ouellette S.K."/>
            <person name="Duggan K.O."/>
            <person name="Johnson K.C."/>
            <person name="MacLea K.S."/>
            <person name="Garlena R.A."/>
            <person name="Russell D.A."/>
            <person name="Jacobs-Sera D."/>
            <person name="Hatfull G.F."/>
        </authorList>
    </citation>
    <scope>NUCLEOTIDE SEQUENCE</scope>
</reference>
<keyword evidence="2" id="KW-1185">Reference proteome</keyword>
<dbReference type="Proteomes" id="UP000693725">
    <property type="component" value="Segment"/>
</dbReference>
<dbReference type="GeneID" id="77932335"/>